<organism evidence="1 2">
    <name type="scientific">Sphingobacterium zeae</name>
    <dbReference type="NCBI Taxonomy" id="1776859"/>
    <lineage>
        <taxon>Bacteria</taxon>
        <taxon>Pseudomonadati</taxon>
        <taxon>Bacteroidota</taxon>
        <taxon>Sphingobacteriia</taxon>
        <taxon>Sphingobacteriales</taxon>
        <taxon>Sphingobacteriaceae</taxon>
        <taxon>Sphingobacterium</taxon>
    </lineage>
</organism>
<keyword evidence="2" id="KW-1185">Reference proteome</keyword>
<dbReference type="Proteomes" id="UP001244640">
    <property type="component" value="Unassembled WGS sequence"/>
</dbReference>
<evidence type="ECO:0000313" key="1">
    <source>
        <dbReference type="EMBL" id="MDQ1150277.1"/>
    </source>
</evidence>
<protein>
    <submittedName>
        <fullName evidence="1">Uncharacterized protein</fullName>
    </submittedName>
</protein>
<gene>
    <name evidence="1" type="ORF">QE382_002261</name>
</gene>
<evidence type="ECO:0000313" key="2">
    <source>
        <dbReference type="Proteomes" id="UP001244640"/>
    </source>
</evidence>
<comment type="caution">
    <text evidence="1">The sequence shown here is derived from an EMBL/GenBank/DDBJ whole genome shotgun (WGS) entry which is preliminary data.</text>
</comment>
<sequence length="35" mass="4018">MVLITEVLQGGIAILLPENKLPHWFIKYVVNKINL</sequence>
<reference evidence="1 2" key="1">
    <citation type="submission" date="2023-07" db="EMBL/GenBank/DDBJ databases">
        <title>Functional and genomic diversity of the sorghum phyllosphere microbiome.</title>
        <authorList>
            <person name="Shade A."/>
        </authorList>
    </citation>
    <scope>NUCLEOTIDE SEQUENCE [LARGE SCALE GENOMIC DNA]</scope>
    <source>
        <strain evidence="1 2">SORGH_AS_0892</strain>
    </source>
</reference>
<accession>A0ABU0U5M8</accession>
<dbReference type="EMBL" id="JAUTBA010000001">
    <property type="protein sequence ID" value="MDQ1150277.1"/>
    <property type="molecule type" value="Genomic_DNA"/>
</dbReference>
<name>A0ABU0U5M8_9SPHI</name>
<proteinExistence type="predicted"/>